<dbReference type="InterPro" id="IPR006094">
    <property type="entry name" value="Oxid_FAD_bind_N"/>
</dbReference>
<dbReference type="AlphaFoldDB" id="A0A8J2PLS6"/>
<dbReference type="GO" id="GO:0071949">
    <property type="term" value="F:FAD binding"/>
    <property type="evidence" value="ECO:0007669"/>
    <property type="project" value="InterPro"/>
</dbReference>
<keyword evidence="1" id="KW-0732">Signal</keyword>
<dbReference type="OrthoDB" id="610608at2759"/>
<evidence type="ECO:0000313" key="3">
    <source>
        <dbReference type="EMBL" id="CAG7835693.1"/>
    </source>
</evidence>
<evidence type="ECO:0000259" key="2">
    <source>
        <dbReference type="PROSITE" id="PS51387"/>
    </source>
</evidence>
<reference evidence="3" key="1">
    <citation type="submission" date="2021-06" db="EMBL/GenBank/DDBJ databases">
        <authorList>
            <person name="Hodson N. C."/>
            <person name="Mongue J. A."/>
            <person name="Jaron S. K."/>
        </authorList>
    </citation>
    <scope>NUCLEOTIDE SEQUENCE</scope>
</reference>
<dbReference type="PROSITE" id="PS51387">
    <property type="entry name" value="FAD_PCMH"/>
    <property type="match status" value="1"/>
</dbReference>
<feature type="signal peptide" evidence="1">
    <location>
        <begin position="1"/>
        <end position="16"/>
    </location>
</feature>
<protein>
    <recommendedName>
        <fullName evidence="2">FAD-binding PCMH-type domain-containing protein</fullName>
    </recommendedName>
</protein>
<dbReference type="GO" id="GO:0016899">
    <property type="term" value="F:oxidoreductase activity, acting on the CH-OH group of donors, oxygen as acceptor"/>
    <property type="evidence" value="ECO:0007669"/>
    <property type="project" value="InterPro"/>
</dbReference>
<keyword evidence="4" id="KW-1185">Reference proteome</keyword>
<dbReference type="PANTHER" id="PTHR43762:SF1">
    <property type="entry name" value="D-ARABINONO-1,4-LACTONE OXIDASE"/>
    <property type="match status" value="1"/>
</dbReference>
<feature type="chain" id="PRO_5035172528" description="FAD-binding PCMH-type domain-containing protein" evidence="1">
    <location>
        <begin position="17"/>
        <end position="204"/>
    </location>
</feature>
<dbReference type="Proteomes" id="UP000708208">
    <property type="component" value="Unassembled WGS sequence"/>
</dbReference>
<evidence type="ECO:0000313" key="4">
    <source>
        <dbReference type="Proteomes" id="UP000708208"/>
    </source>
</evidence>
<dbReference type="Pfam" id="PF01565">
    <property type="entry name" value="FAD_binding_4"/>
    <property type="match status" value="1"/>
</dbReference>
<dbReference type="InterPro" id="IPR010031">
    <property type="entry name" value="FAD_lactone_oxidase-like"/>
</dbReference>
<gene>
    <name evidence="3" type="ORF">AFUS01_LOCUS45029</name>
</gene>
<accession>A0A8J2PLS6</accession>
<sequence>MLGLLIFLFLVPNYFCEDNTRNDIRPVPLINFPNSVKVEYTNFRNWAGETNIQTWIAYPESPDQILQLANWAKENSMKIRPCGLRHSWSRLVTEKGFDNVVLVDTTKHLNKMGIISSTPGNASFWAEAGLSMVSILEQLESSNLSLASVPTTGDVSIGGVVAVGGHGLGIPTANDKKPLGHTFGSISNLVIEFTAVVFDSTSKR</sequence>
<proteinExistence type="predicted"/>
<feature type="domain" description="FAD-binding PCMH-type" evidence="2">
    <location>
        <begin position="48"/>
        <end position="204"/>
    </location>
</feature>
<dbReference type="InterPro" id="IPR016166">
    <property type="entry name" value="FAD-bd_PCMH"/>
</dbReference>
<dbReference type="EMBL" id="CAJVCH010570731">
    <property type="protein sequence ID" value="CAG7835693.1"/>
    <property type="molecule type" value="Genomic_DNA"/>
</dbReference>
<dbReference type="PANTHER" id="PTHR43762">
    <property type="entry name" value="L-GULONOLACTONE OXIDASE"/>
    <property type="match status" value="1"/>
</dbReference>
<name>A0A8J2PLS6_9HEXA</name>
<comment type="caution">
    <text evidence="3">The sequence shown here is derived from an EMBL/GenBank/DDBJ whole genome shotgun (WGS) entry which is preliminary data.</text>
</comment>
<organism evidence="3 4">
    <name type="scientific">Allacma fusca</name>
    <dbReference type="NCBI Taxonomy" id="39272"/>
    <lineage>
        <taxon>Eukaryota</taxon>
        <taxon>Metazoa</taxon>
        <taxon>Ecdysozoa</taxon>
        <taxon>Arthropoda</taxon>
        <taxon>Hexapoda</taxon>
        <taxon>Collembola</taxon>
        <taxon>Symphypleona</taxon>
        <taxon>Sminthuridae</taxon>
        <taxon>Allacma</taxon>
    </lineage>
</organism>
<evidence type="ECO:0000256" key="1">
    <source>
        <dbReference type="SAM" id="SignalP"/>
    </source>
</evidence>